<dbReference type="EMBL" id="VDMD01000232">
    <property type="protein sequence ID" value="TRM55230.1"/>
    <property type="molecule type" value="Genomic_DNA"/>
</dbReference>
<accession>A0A550BRR2</accession>
<dbReference type="OrthoDB" id="10263536at2759"/>
<dbReference type="Proteomes" id="UP000320762">
    <property type="component" value="Unassembled WGS sequence"/>
</dbReference>
<evidence type="ECO:0000313" key="1">
    <source>
        <dbReference type="EMBL" id="TRM55230.1"/>
    </source>
</evidence>
<dbReference type="PANTHER" id="PTHR43757">
    <property type="entry name" value="AMINOMETHYLTRANSFERASE"/>
    <property type="match status" value="1"/>
</dbReference>
<keyword evidence="2" id="KW-1185">Reference proteome</keyword>
<dbReference type="STRING" id="97359.A0A550BRR2"/>
<comment type="caution">
    <text evidence="1">The sequence shown here is derived from an EMBL/GenBank/DDBJ whole genome shotgun (WGS) entry which is preliminary data.</text>
</comment>
<gene>
    <name evidence="1" type="ORF">BD626DRAFT_553277</name>
</gene>
<reference evidence="1 2" key="1">
    <citation type="journal article" date="2019" name="New Phytol.">
        <title>Comparative genomics reveals unique wood-decay strategies and fruiting body development in the Schizophyllaceae.</title>
        <authorList>
            <person name="Almasi E."/>
            <person name="Sahu N."/>
            <person name="Krizsan K."/>
            <person name="Balint B."/>
            <person name="Kovacs G.M."/>
            <person name="Kiss B."/>
            <person name="Cseklye J."/>
            <person name="Drula E."/>
            <person name="Henrissat B."/>
            <person name="Nagy I."/>
            <person name="Chovatia M."/>
            <person name="Adam C."/>
            <person name="LaButti K."/>
            <person name="Lipzen A."/>
            <person name="Riley R."/>
            <person name="Grigoriev I.V."/>
            <person name="Nagy L.G."/>
        </authorList>
    </citation>
    <scope>NUCLEOTIDE SEQUENCE [LARGE SCALE GENOMIC DNA]</scope>
    <source>
        <strain evidence="1 2">NL-1724</strain>
    </source>
</reference>
<sequence>MVQSNFCGPTAIAFLEWTTPSSLSSLSPYSSTLSVILNETGGIDVFYIVTNVGRRKRDLAWIQEKLAQWDAGDVAKQEGPVEHEVLDSWGLLALQSPEAAGYIRTLASFDLRTLTFGKSAFIFIPPSQTVGVAQLLSQPSSVQLIGLGARNSLLLEAG</sequence>
<dbReference type="SUPFAM" id="SSF103025">
    <property type="entry name" value="Folate-binding domain"/>
    <property type="match status" value="1"/>
</dbReference>
<organism evidence="1 2">
    <name type="scientific">Schizophyllum amplum</name>
    <dbReference type="NCBI Taxonomy" id="97359"/>
    <lineage>
        <taxon>Eukaryota</taxon>
        <taxon>Fungi</taxon>
        <taxon>Dikarya</taxon>
        <taxon>Basidiomycota</taxon>
        <taxon>Agaricomycotina</taxon>
        <taxon>Agaricomycetes</taxon>
        <taxon>Agaricomycetidae</taxon>
        <taxon>Agaricales</taxon>
        <taxon>Schizophyllaceae</taxon>
        <taxon>Schizophyllum</taxon>
    </lineage>
</organism>
<evidence type="ECO:0000313" key="2">
    <source>
        <dbReference type="Proteomes" id="UP000320762"/>
    </source>
</evidence>
<dbReference type="Gene3D" id="3.30.1360.120">
    <property type="entry name" value="Probable tRNA modification gtpase trme, domain 1"/>
    <property type="match status" value="1"/>
</dbReference>
<proteinExistence type="predicted"/>
<name>A0A550BRR2_9AGAR</name>
<dbReference type="InterPro" id="IPR028896">
    <property type="entry name" value="GcvT/YgfZ/DmdA"/>
</dbReference>
<dbReference type="InterPro" id="IPR027266">
    <property type="entry name" value="TrmE/GcvT-like"/>
</dbReference>
<dbReference type="PANTHER" id="PTHR43757:SF2">
    <property type="entry name" value="AMINOMETHYLTRANSFERASE, MITOCHONDRIAL"/>
    <property type="match status" value="1"/>
</dbReference>
<protein>
    <submittedName>
        <fullName evidence="1">Uncharacterized protein</fullName>
    </submittedName>
</protein>
<dbReference type="AlphaFoldDB" id="A0A550BRR2"/>
<dbReference type="GO" id="GO:0005739">
    <property type="term" value="C:mitochondrion"/>
    <property type="evidence" value="ECO:0007669"/>
    <property type="project" value="TreeGrafter"/>
</dbReference>